<dbReference type="GO" id="GO:0020037">
    <property type="term" value="F:heme binding"/>
    <property type="evidence" value="ECO:0007669"/>
    <property type="project" value="UniProtKB-UniRule"/>
</dbReference>
<comment type="cofactor">
    <cofactor evidence="8">
        <name>FMN</name>
        <dbReference type="ChEBI" id="CHEBI:58210"/>
    </cofactor>
    <text evidence="8">Binds 1 FMN per subunit.</text>
</comment>
<feature type="transmembrane region" description="Helical" evidence="8">
    <location>
        <begin position="146"/>
        <end position="163"/>
    </location>
</feature>
<evidence type="ECO:0000256" key="2">
    <source>
        <dbReference type="ARBA" id="ARBA00022448"/>
    </source>
</evidence>
<dbReference type="GO" id="GO:0005886">
    <property type="term" value="C:plasma membrane"/>
    <property type="evidence" value="ECO:0007669"/>
    <property type="project" value="UniProtKB-SubCell"/>
</dbReference>
<comment type="function">
    <text evidence="8">Part of the MsrPQ system that repairs oxidized periplasmic proteins containing methionine sulfoxide residues (Met-O), using respiratory chain electrons. Thus protects these proteins from oxidative-stress damage caused by reactive species of oxygen and chlorine generated by the host defense mechanisms. MsrPQ is essential for the maintenance of envelope integrity under bleach stress, rescuing a wide series of structurally unrelated periplasmic proteins from methionine oxidation. MsrQ provides electrons for reduction to the reductase catalytic subunit MsrP, using the quinone pool of the respiratory chain.</text>
</comment>
<evidence type="ECO:0000313" key="10">
    <source>
        <dbReference type="EMBL" id="GGJ99633.1"/>
    </source>
</evidence>
<comment type="similarity">
    <text evidence="8">Belongs to the MsrQ family.</text>
</comment>
<dbReference type="PANTHER" id="PTHR36964:SF1">
    <property type="entry name" value="PROTEIN-METHIONINE-SULFOXIDE REDUCTASE HEME-BINDING SUBUNIT MSRQ"/>
    <property type="match status" value="1"/>
</dbReference>
<comment type="subcellular location">
    <subcellularLocation>
        <location evidence="8">Cell membrane</location>
        <topology evidence="8">Multi-pass membrane protein</topology>
    </subcellularLocation>
    <subcellularLocation>
        <location evidence="1">Membrane</location>
        <topology evidence="1">Multi-pass membrane protein</topology>
    </subcellularLocation>
</comment>
<protein>
    <recommendedName>
        <fullName evidence="8">Protein-methionine-sulfoxide reductase heme-binding subunit MsrQ</fullName>
    </recommendedName>
    <alternativeName>
        <fullName evidence="8">Flavocytochrome MsrQ</fullName>
    </alternativeName>
</protein>
<evidence type="ECO:0000256" key="1">
    <source>
        <dbReference type="ARBA" id="ARBA00004141"/>
    </source>
</evidence>
<dbReference type="GO" id="GO:0010181">
    <property type="term" value="F:FMN binding"/>
    <property type="evidence" value="ECO:0007669"/>
    <property type="project" value="UniProtKB-UniRule"/>
</dbReference>
<evidence type="ECO:0000256" key="5">
    <source>
        <dbReference type="ARBA" id="ARBA00022989"/>
    </source>
</evidence>
<dbReference type="InterPro" id="IPR022837">
    <property type="entry name" value="MsrQ-like"/>
</dbReference>
<dbReference type="EMBL" id="BMPO01000006">
    <property type="protein sequence ID" value="GGJ99633.1"/>
    <property type="molecule type" value="Genomic_DNA"/>
</dbReference>
<dbReference type="GO" id="GO:0030091">
    <property type="term" value="P:protein repair"/>
    <property type="evidence" value="ECO:0007669"/>
    <property type="project" value="UniProtKB-UniRule"/>
</dbReference>
<keyword evidence="2 8" id="KW-0813">Transport</keyword>
<dbReference type="NCBIfam" id="NF003831">
    <property type="entry name" value="PRK05419.1-2"/>
    <property type="match status" value="1"/>
</dbReference>
<evidence type="ECO:0000259" key="9">
    <source>
        <dbReference type="Pfam" id="PF01794"/>
    </source>
</evidence>
<evidence type="ECO:0000313" key="11">
    <source>
        <dbReference type="Proteomes" id="UP000635983"/>
    </source>
</evidence>
<dbReference type="AlphaFoldDB" id="A0A917PYI2"/>
<dbReference type="GO" id="GO:0009055">
    <property type="term" value="F:electron transfer activity"/>
    <property type="evidence" value="ECO:0007669"/>
    <property type="project" value="UniProtKB-UniRule"/>
</dbReference>
<keyword evidence="8" id="KW-0288">FMN</keyword>
<dbReference type="Pfam" id="PF01794">
    <property type="entry name" value="Ferric_reduct"/>
    <property type="match status" value="1"/>
</dbReference>
<evidence type="ECO:0000256" key="7">
    <source>
        <dbReference type="ARBA" id="ARBA00023136"/>
    </source>
</evidence>
<dbReference type="GO" id="GO:0016679">
    <property type="term" value="F:oxidoreductase activity, acting on diphenols and related substances as donors"/>
    <property type="evidence" value="ECO:0007669"/>
    <property type="project" value="TreeGrafter"/>
</dbReference>
<evidence type="ECO:0000256" key="4">
    <source>
        <dbReference type="ARBA" id="ARBA00022692"/>
    </source>
</evidence>
<keyword evidence="6 8" id="KW-0408">Iron</keyword>
<feature type="transmembrane region" description="Helical" evidence="8">
    <location>
        <begin position="74"/>
        <end position="96"/>
    </location>
</feature>
<feature type="transmembrane region" description="Helical" evidence="8">
    <location>
        <begin position="43"/>
        <end position="62"/>
    </location>
</feature>
<feature type="transmembrane region" description="Helical" evidence="8">
    <location>
        <begin position="169"/>
        <end position="191"/>
    </location>
</feature>
<keyword evidence="7 8" id="KW-0472">Membrane</keyword>
<dbReference type="HAMAP" id="MF_01207">
    <property type="entry name" value="MsrQ"/>
    <property type="match status" value="1"/>
</dbReference>
<name>A0A917PYI2_9PSED</name>
<feature type="transmembrane region" description="Helical" evidence="8">
    <location>
        <begin position="5"/>
        <end position="23"/>
    </location>
</feature>
<organism evidence="10 11">
    <name type="scientific">Pseudomonas matsuisoli</name>
    <dbReference type="NCBI Taxonomy" id="1515666"/>
    <lineage>
        <taxon>Bacteria</taxon>
        <taxon>Pseudomonadati</taxon>
        <taxon>Pseudomonadota</taxon>
        <taxon>Gammaproteobacteria</taxon>
        <taxon>Pseudomonadales</taxon>
        <taxon>Pseudomonadaceae</taxon>
        <taxon>Pseudomonas</taxon>
    </lineage>
</organism>
<dbReference type="GO" id="GO:0046872">
    <property type="term" value="F:metal ion binding"/>
    <property type="evidence" value="ECO:0007669"/>
    <property type="project" value="UniProtKB-KW"/>
</dbReference>
<dbReference type="Proteomes" id="UP000635983">
    <property type="component" value="Unassembled WGS sequence"/>
</dbReference>
<keyword evidence="8" id="KW-1003">Cell membrane</keyword>
<dbReference type="RefSeq" id="WP_188983753.1">
    <property type="nucleotide sequence ID" value="NZ_BMPO01000006.1"/>
</dbReference>
<keyword evidence="4 8" id="KW-0812">Transmembrane</keyword>
<keyword evidence="8" id="KW-0285">Flavoprotein</keyword>
<comment type="caution">
    <text evidence="10">The sequence shown here is derived from an EMBL/GenBank/DDBJ whole genome shotgun (WGS) entry which is preliminary data.</text>
</comment>
<evidence type="ECO:0000256" key="3">
    <source>
        <dbReference type="ARBA" id="ARBA00022617"/>
    </source>
</evidence>
<keyword evidence="8" id="KW-0479">Metal-binding</keyword>
<dbReference type="InterPro" id="IPR013130">
    <property type="entry name" value="Fe3_Rdtase_TM_dom"/>
</dbReference>
<feature type="domain" description="Ferric oxidoreductase" evidence="9">
    <location>
        <begin position="42"/>
        <end position="154"/>
    </location>
</feature>
<evidence type="ECO:0000256" key="6">
    <source>
        <dbReference type="ARBA" id="ARBA00023004"/>
    </source>
</evidence>
<comment type="cofactor">
    <cofactor evidence="8">
        <name>heme b</name>
        <dbReference type="ChEBI" id="CHEBI:60344"/>
    </cofactor>
    <text evidence="8">Binds 1 heme b (iron(II)-protoporphyrin IX) group per subunit.</text>
</comment>
<accession>A0A917PYI2</accession>
<feature type="transmembrane region" description="Helical" evidence="8">
    <location>
        <begin position="108"/>
        <end position="125"/>
    </location>
</feature>
<keyword evidence="8" id="KW-0249">Electron transport</keyword>
<comment type="subunit">
    <text evidence="8">Heterodimer of a catalytic subunit (MsrP) and a heme-binding subunit (MsrQ).</text>
</comment>
<reference evidence="10" key="1">
    <citation type="journal article" date="2014" name="Int. J. Syst. Evol. Microbiol.">
        <title>Complete genome sequence of Corynebacterium casei LMG S-19264T (=DSM 44701T), isolated from a smear-ripened cheese.</title>
        <authorList>
            <consortium name="US DOE Joint Genome Institute (JGI-PGF)"/>
            <person name="Walter F."/>
            <person name="Albersmeier A."/>
            <person name="Kalinowski J."/>
            <person name="Ruckert C."/>
        </authorList>
    </citation>
    <scope>NUCLEOTIDE SEQUENCE</scope>
    <source>
        <strain evidence="10">JCM 30078</strain>
    </source>
</reference>
<keyword evidence="3 8" id="KW-0349">Heme</keyword>
<keyword evidence="11" id="KW-1185">Reference proteome</keyword>
<keyword evidence="5 8" id="KW-1133">Transmembrane helix</keyword>
<gene>
    <name evidence="8 10" type="primary">msrQ</name>
    <name evidence="10" type="ORF">GCM10009304_26800</name>
</gene>
<sequence>MPHPYLRLALFLTLLCPLGYWFYQAWTFALGPDPGRVLLWNLGQWSLGLLLATLCMSPLQQLTGWRWIAFRRQLGLWSFAYALLHLLAYLSFVLGFEWSQLAVEIQRRPYILVGFLAFLVLLPLAGSSNRRAMRLLGKKWKPLHRLVYLAVCLGLLHMLWIARSDIGNWAVYAVIFAILMVLRVGVVRAWLIKRRPARNSE</sequence>
<proteinExistence type="inferred from homology"/>
<dbReference type="PANTHER" id="PTHR36964">
    <property type="entry name" value="PROTEIN-METHIONINE-SULFOXIDE REDUCTASE HEME-BINDING SUBUNIT MSRQ"/>
    <property type="match status" value="1"/>
</dbReference>
<reference evidence="10" key="2">
    <citation type="submission" date="2020-09" db="EMBL/GenBank/DDBJ databases">
        <authorList>
            <person name="Sun Q."/>
            <person name="Ohkuma M."/>
        </authorList>
    </citation>
    <scope>NUCLEOTIDE SEQUENCE</scope>
    <source>
        <strain evidence="10">JCM 30078</strain>
    </source>
</reference>
<evidence type="ECO:0000256" key="8">
    <source>
        <dbReference type="HAMAP-Rule" id="MF_01207"/>
    </source>
</evidence>